<evidence type="ECO:0000313" key="1">
    <source>
        <dbReference type="EMBL" id="GCC46099.1"/>
    </source>
</evidence>
<evidence type="ECO:0000313" key="2">
    <source>
        <dbReference type="Proteomes" id="UP000287033"/>
    </source>
</evidence>
<organism evidence="1 2">
    <name type="scientific">Chiloscyllium punctatum</name>
    <name type="common">Brownbanded bambooshark</name>
    <name type="synonym">Hemiscyllium punctatum</name>
    <dbReference type="NCBI Taxonomy" id="137246"/>
    <lineage>
        <taxon>Eukaryota</taxon>
        <taxon>Metazoa</taxon>
        <taxon>Chordata</taxon>
        <taxon>Craniata</taxon>
        <taxon>Vertebrata</taxon>
        <taxon>Chondrichthyes</taxon>
        <taxon>Elasmobranchii</taxon>
        <taxon>Galeomorphii</taxon>
        <taxon>Galeoidea</taxon>
        <taxon>Orectolobiformes</taxon>
        <taxon>Hemiscylliidae</taxon>
        <taxon>Chiloscyllium</taxon>
    </lineage>
</organism>
<dbReference type="Proteomes" id="UP000287033">
    <property type="component" value="Unassembled WGS sequence"/>
</dbReference>
<dbReference type="OrthoDB" id="9985059at2759"/>
<reference evidence="1 2" key="1">
    <citation type="journal article" date="2018" name="Nat. Ecol. Evol.">
        <title>Shark genomes provide insights into elasmobranch evolution and the origin of vertebrates.</title>
        <authorList>
            <person name="Hara Y"/>
            <person name="Yamaguchi K"/>
            <person name="Onimaru K"/>
            <person name="Kadota M"/>
            <person name="Koyanagi M"/>
            <person name="Keeley SD"/>
            <person name="Tatsumi K"/>
            <person name="Tanaka K"/>
            <person name="Motone F"/>
            <person name="Kageyama Y"/>
            <person name="Nozu R"/>
            <person name="Adachi N"/>
            <person name="Nishimura O"/>
            <person name="Nakagawa R"/>
            <person name="Tanegashima C"/>
            <person name="Kiyatake I"/>
            <person name="Matsumoto R"/>
            <person name="Murakumo K"/>
            <person name="Nishida K"/>
            <person name="Terakita A"/>
            <person name="Kuratani S"/>
            <person name="Sato K"/>
            <person name="Hyodo S Kuraku.S."/>
        </authorList>
    </citation>
    <scope>NUCLEOTIDE SEQUENCE [LARGE SCALE GENOMIC DNA]</scope>
</reference>
<comment type="caution">
    <text evidence="1">The sequence shown here is derived from an EMBL/GenBank/DDBJ whole genome shotgun (WGS) entry which is preliminary data.</text>
</comment>
<accession>A0A401TTX0</accession>
<name>A0A401TTX0_CHIPU</name>
<keyword evidence="2" id="KW-1185">Reference proteome</keyword>
<proteinExistence type="predicted"/>
<dbReference type="EMBL" id="BEZZ01178698">
    <property type="protein sequence ID" value="GCC46099.1"/>
    <property type="molecule type" value="Genomic_DNA"/>
</dbReference>
<gene>
    <name evidence="1" type="ORF">chiPu_0030258</name>
</gene>
<protein>
    <submittedName>
        <fullName evidence="1">Uncharacterized protein</fullName>
    </submittedName>
</protein>
<dbReference type="GO" id="GO:0030641">
    <property type="term" value="P:regulation of cellular pH"/>
    <property type="evidence" value="ECO:0007669"/>
    <property type="project" value="TreeGrafter"/>
</dbReference>
<dbReference type="InterPro" id="IPR008388">
    <property type="entry name" value="Ac45_acc_su"/>
</dbReference>
<dbReference type="GO" id="GO:0033176">
    <property type="term" value="C:proton-transporting V-type ATPase complex"/>
    <property type="evidence" value="ECO:0007669"/>
    <property type="project" value="TreeGrafter"/>
</dbReference>
<sequence>MSLCVHSSLWVPDDAPTVGRILSADQLSTYLNPALERGPKTVLLFLQEKLSVEDFTVYGAAYGNKQENAFPNLQVHDVHRPTVTGLCAV</sequence>
<dbReference type="OMA" id="SLWVPDD"/>
<dbReference type="AlphaFoldDB" id="A0A401TTX0"/>
<dbReference type="GO" id="GO:0001671">
    <property type="term" value="F:ATPase activator activity"/>
    <property type="evidence" value="ECO:0007669"/>
    <property type="project" value="TreeGrafter"/>
</dbReference>
<dbReference type="PANTHER" id="PTHR12471">
    <property type="entry name" value="VACUOLAR ATP SYNTHASE SUBUNIT S1"/>
    <property type="match status" value="1"/>
</dbReference>
<dbReference type="PANTHER" id="PTHR12471:SF2">
    <property type="entry name" value="V-TYPE PROTON ATPASE SUBUNIT S1"/>
    <property type="match status" value="1"/>
</dbReference>
<dbReference type="STRING" id="137246.A0A401TTX0"/>